<gene>
    <name evidence="5" type="ORF">LSP00402_LOCUS10080</name>
</gene>
<keyword evidence="1" id="KW-0521">NADP</keyword>
<dbReference type="InterPro" id="IPR014189">
    <property type="entry name" value="Quinone_OxRdtase_PIG3"/>
</dbReference>
<dbReference type="InterPro" id="IPR036291">
    <property type="entry name" value="NAD(P)-bd_dom_sf"/>
</dbReference>
<evidence type="ECO:0000256" key="1">
    <source>
        <dbReference type="ARBA" id="ARBA00022857"/>
    </source>
</evidence>
<dbReference type="InterPro" id="IPR020843">
    <property type="entry name" value="ER"/>
</dbReference>
<keyword evidence="2" id="KW-0560">Oxidoreductase</keyword>
<evidence type="ECO:0000256" key="3">
    <source>
        <dbReference type="SAM" id="MobiDB-lite"/>
    </source>
</evidence>
<proteinExistence type="predicted"/>
<dbReference type="SUPFAM" id="SSF50129">
    <property type="entry name" value="GroES-like"/>
    <property type="match status" value="1"/>
</dbReference>
<dbReference type="InterPro" id="IPR013149">
    <property type="entry name" value="ADH-like_C"/>
</dbReference>
<dbReference type="NCBIfam" id="TIGR02824">
    <property type="entry name" value="quinone_pig3"/>
    <property type="match status" value="1"/>
</dbReference>
<dbReference type="CDD" id="cd05276">
    <property type="entry name" value="p53_inducible_oxidoreductase"/>
    <property type="match status" value="1"/>
</dbReference>
<dbReference type="PANTHER" id="PTHR48106">
    <property type="entry name" value="QUINONE OXIDOREDUCTASE PIG3-RELATED"/>
    <property type="match status" value="1"/>
</dbReference>
<dbReference type="GO" id="GO:0016651">
    <property type="term" value="F:oxidoreductase activity, acting on NAD(P)H"/>
    <property type="evidence" value="ECO:0007669"/>
    <property type="project" value="TreeGrafter"/>
</dbReference>
<name>A0A7S2TQJ6_9EUKA</name>
<dbReference type="PANTHER" id="PTHR48106:SF8">
    <property type="entry name" value="OS02G0805600 PROTEIN"/>
    <property type="match status" value="1"/>
</dbReference>
<dbReference type="Gene3D" id="3.90.180.10">
    <property type="entry name" value="Medium-chain alcohol dehydrogenases, catalytic domain"/>
    <property type="match status" value="1"/>
</dbReference>
<dbReference type="GO" id="GO:0070402">
    <property type="term" value="F:NADPH binding"/>
    <property type="evidence" value="ECO:0007669"/>
    <property type="project" value="TreeGrafter"/>
</dbReference>
<feature type="domain" description="Enoyl reductase (ER)" evidence="4">
    <location>
        <begin position="49"/>
        <end position="369"/>
    </location>
</feature>
<protein>
    <recommendedName>
        <fullName evidence="4">Enoyl reductase (ER) domain-containing protein</fullName>
    </recommendedName>
</protein>
<dbReference type="InterPro" id="IPR011032">
    <property type="entry name" value="GroES-like_sf"/>
</dbReference>
<dbReference type="AlphaFoldDB" id="A0A7S2TQJ6"/>
<accession>A0A7S2TQJ6</accession>
<evidence type="ECO:0000256" key="2">
    <source>
        <dbReference type="ARBA" id="ARBA00023002"/>
    </source>
</evidence>
<feature type="region of interest" description="Disordered" evidence="3">
    <location>
        <begin position="26"/>
        <end position="63"/>
    </location>
</feature>
<dbReference type="Pfam" id="PF08240">
    <property type="entry name" value="ADH_N"/>
    <property type="match status" value="1"/>
</dbReference>
<dbReference type="InterPro" id="IPR013154">
    <property type="entry name" value="ADH-like_N"/>
</dbReference>
<dbReference type="SMART" id="SM00829">
    <property type="entry name" value="PKS_ER"/>
    <property type="match status" value="1"/>
</dbReference>
<dbReference type="Pfam" id="PF00107">
    <property type="entry name" value="ADH_zinc_N"/>
    <property type="match status" value="1"/>
</dbReference>
<sequence>MHALLRCRRLASRRLFSSIPSKMRVVEVKQQNNDPPTATPDAQRRRRPGPDSLHVTEAPTPEVGEGEVLVKVATAGVNRPDVLQRLGLYPPPPGHSPYIGLEVAGTVVAVGPSVPESPGLSVGDSVMALANGGGYAEYCAVPHGQCLDIPSNIDMIQAGCIPETFFTVWHNLFQQQNVFGTSLKKGDSVLIHGGTSGIGSTAIQMAKSMGLTPYATAGSTKKCEACLELGAVAAINYKTEDFVMRMKELTNGKGLNLVLDMVAGPYLTKNLQVLATEGRIAVIGSLGGVHSELSMRDLMRRRLTVGGSTLRARDNAIKAKIASDLKEHIWPMIEKGQISVRVDTMFDMEEAAEAHRLMESSRHIGKIALRISKP</sequence>
<evidence type="ECO:0000259" key="4">
    <source>
        <dbReference type="SMART" id="SM00829"/>
    </source>
</evidence>
<dbReference type="EMBL" id="HBHP01016272">
    <property type="protein sequence ID" value="CAD9764281.1"/>
    <property type="molecule type" value="Transcribed_RNA"/>
</dbReference>
<organism evidence="5">
    <name type="scientific">Lotharella oceanica</name>
    <dbReference type="NCBI Taxonomy" id="641309"/>
    <lineage>
        <taxon>Eukaryota</taxon>
        <taxon>Sar</taxon>
        <taxon>Rhizaria</taxon>
        <taxon>Cercozoa</taxon>
        <taxon>Chlorarachniophyceae</taxon>
        <taxon>Lotharella</taxon>
    </lineage>
</organism>
<dbReference type="SUPFAM" id="SSF51735">
    <property type="entry name" value="NAD(P)-binding Rossmann-fold domains"/>
    <property type="match status" value="1"/>
</dbReference>
<reference evidence="5" key="1">
    <citation type="submission" date="2021-01" db="EMBL/GenBank/DDBJ databases">
        <authorList>
            <person name="Corre E."/>
            <person name="Pelletier E."/>
            <person name="Niang G."/>
            <person name="Scheremetjew M."/>
            <person name="Finn R."/>
            <person name="Kale V."/>
            <person name="Holt S."/>
            <person name="Cochrane G."/>
            <person name="Meng A."/>
            <person name="Brown T."/>
            <person name="Cohen L."/>
        </authorList>
    </citation>
    <scope>NUCLEOTIDE SEQUENCE</scope>
    <source>
        <strain evidence="5">CCMP622</strain>
    </source>
</reference>
<evidence type="ECO:0000313" key="5">
    <source>
        <dbReference type="EMBL" id="CAD9764281.1"/>
    </source>
</evidence>
<dbReference type="Gene3D" id="3.40.50.720">
    <property type="entry name" value="NAD(P)-binding Rossmann-like Domain"/>
    <property type="match status" value="1"/>
</dbReference>